<evidence type="ECO:0000256" key="2">
    <source>
        <dbReference type="SAM" id="SignalP"/>
    </source>
</evidence>
<gene>
    <name evidence="3" type="ORF">POBO1169_LOCUS3208</name>
</gene>
<feature type="compositionally biased region" description="Basic and acidic residues" evidence="1">
    <location>
        <begin position="411"/>
        <end position="422"/>
    </location>
</feature>
<feature type="signal peptide" evidence="2">
    <location>
        <begin position="1"/>
        <end position="34"/>
    </location>
</feature>
<name>A0A7S0MX55_9CHLO</name>
<accession>A0A7S0MX55</accession>
<organism evidence="3">
    <name type="scientific">Pyramimonas obovata</name>
    <dbReference type="NCBI Taxonomy" id="1411642"/>
    <lineage>
        <taxon>Eukaryota</taxon>
        <taxon>Viridiplantae</taxon>
        <taxon>Chlorophyta</taxon>
        <taxon>Pyramimonadophyceae</taxon>
        <taxon>Pyramimonadales</taxon>
        <taxon>Pyramimonadaceae</taxon>
        <taxon>Pyramimonas</taxon>
        <taxon>Pyramimonas incertae sedis</taxon>
    </lineage>
</organism>
<dbReference type="InterPro" id="IPR029044">
    <property type="entry name" value="Nucleotide-diphossugar_trans"/>
</dbReference>
<reference evidence="3" key="1">
    <citation type="submission" date="2021-01" db="EMBL/GenBank/DDBJ databases">
        <authorList>
            <person name="Corre E."/>
            <person name="Pelletier E."/>
            <person name="Niang G."/>
            <person name="Scheremetjew M."/>
            <person name="Finn R."/>
            <person name="Kale V."/>
            <person name="Holt S."/>
            <person name="Cochrane G."/>
            <person name="Meng A."/>
            <person name="Brown T."/>
            <person name="Cohen L."/>
        </authorList>
    </citation>
    <scope>NUCLEOTIDE SEQUENCE</scope>
    <source>
        <strain evidence="3">CCMP722</strain>
    </source>
</reference>
<sequence>MKRLGSSLKQKQWLQVPVPRSFLVLLFLLTVGEADELGSSSEVQGDEKEGQVSPAKVAFVVFYSNPPKRKRGGASDPNETLPNWAEFDQDRSKVDDMIKLNFESARLTHPLCRLVILTDTSTPFSLDEMDPPCPTCAGPKVEVVRARGLDAAEEMVSRLRARIAFLGQERGTHHLVFLDTDMLVVRSLAHVFAEPFDVAATWRHSAHMPVNGGILFARLDRLRRAAAFFRAMLELSLEAMAARDDPRRAVHRWFGQSDQVALATLLTPEHGYDGPRPGTAEGRAAMNTRAPVRTTFHLRQGRGGPADGGRGGGGDGASGLDVLLLSCVLYNGVGALRNSSRDDECFNHMCCCTDESSVLHFKGNSKSSMHSYWKIACQNPFFFNCAVIPEKCHEIEGTSSRKKHLKGGIEGSEKPAQDRSGGESKNIVKNYMRQFMAKYSLPDTSSDRP</sequence>
<evidence type="ECO:0008006" key="4">
    <source>
        <dbReference type="Google" id="ProtNLM"/>
    </source>
</evidence>
<feature type="chain" id="PRO_5031137124" description="Hexosyltransferase" evidence="2">
    <location>
        <begin position="35"/>
        <end position="449"/>
    </location>
</feature>
<proteinExistence type="predicted"/>
<evidence type="ECO:0000256" key="1">
    <source>
        <dbReference type="SAM" id="MobiDB-lite"/>
    </source>
</evidence>
<keyword evidence="2" id="KW-0732">Signal</keyword>
<protein>
    <recommendedName>
        <fullName evidence="4">Hexosyltransferase</fullName>
    </recommendedName>
</protein>
<feature type="region of interest" description="Disordered" evidence="1">
    <location>
        <begin position="403"/>
        <end position="425"/>
    </location>
</feature>
<evidence type="ECO:0000313" key="3">
    <source>
        <dbReference type="EMBL" id="CAD8653914.1"/>
    </source>
</evidence>
<dbReference type="AlphaFoldDB" id="A0A7S0MX55"/>
<dbReference type="EMBL" id="HBFA01006205">
    <property type="protein sequence ID" value="CAD8653914.1"/>
    <property type="molecule type" value="Transcribed_RNA"/>
</dbReference>
<dbReference type="Gene3D" id="3.90.550.10">
    <property type="entry name" value="Spore Coat Polysaccharide Biosynthesis Protein SpsA, Chain A"/>
    <property type="match status" value="1"/>
</dbReference>